<dbReference type="EMBL" id="KZ678135">
    <property type="protein sequence ID" value="PSN67163.1"/>
    <property type="molecule type" value="Genomic_DNA"/>
</dbReference>
<dbReference type="OrthoDB" id="3940282at2759"/>
<dbReference type="PANTHER" id="PTHR39596:SF2">
    <property type="entry name" value="HET DOMAIN PROTEIN (AFU_ORTHOLOGUE AFUA_1G17550)-RELATED"/>
    <property type="match status" value="1"/>
</dbReference>
<evidence type="ECO:0000313" key="2">
    <source>
        <dbReference type="EMBL" id="PSN67163.1"/>
    </source>
</evidence>
<keyword evidence="3" id="KW-1185">Reference proteome</keyword>
<dbReference type="Proteomes" id="UP000240883">
    <property type="component" value="Unassembled WGS sequence"/>
</dbReference>
<proteinExistence type="predicted"/>
<protein>
    <recommendedName>
        <fullName evidence="1">Heterokaryon incompatibility domain-containing protein</fullName>
    </recommendedName>
</protein>
<reference evidence="2 3" key="1">
    <citation type="journal article" date="2018" name="Front. Microbiol.">
        <title>Genome-Wide Analysis of Corynespora cassiicola Leaf Fall Disease Putative Effectors.</title>
        <authorList>
            <person name="Lopez D."/>
            <person name="Ribeiro S."/>
            <person name="Label P."/>
            <person name="Fumanal B."/>
            <person name="Venisse J.S."/>
            <person name="Kohler A."/>
            <person name="de Oliveira R.R."/>
            <person name="Labutti K."/>
            <person name="Lipzen A."/>
            <person name="Lail K."/>
            <person name="Bauer D."/>
            <person name="Ohm R.A."/>
            <person name="Barry K.W."/>
            <person name="Spatafora J."/>
            <person name="Grigoriev I.V."/>
            <person name="Martin F.M."/>
            <person name="Pujade-Renaud V."/>
        </authorList>
    </citation>
    <scope>NUCLEOTIDE SEQUENCE [LARGE SCALE GENOMIC DNA]</scope>
    <source>
        <strain evidence="2 3">Philippines</strain>
    </source>
</reference>
<evidence type="ECO:0000259" key="1">
    <source>
        <dbReference type="Pfam" id="PF06985"/>
    </source>
</evidence>
<evidence type="ECO:0000313" key="3">
    <source>
        <dbReference type="Proteomes" id="UP000240883"/>
    </source>
</evidence>
<dbReference type="PANTHER" id="PTHR39596">
    <property type="match status" value="1"/>
</dbReference>
<feature type="domain" description="Heterokaryon incompatibility" evidence="1">
    <location>
        <begin position="319"/>
        <end position="403"/>
    </location>
</feature>
<accession>A0A2T2NP27</accession>
<dbReference type="Pfam" id="PF06985">
    <property type="entry name" value="HET"/>
    <property type="match status" value="1"/>
</dbReference>
<dbReference type="InterPro" id="IPR010730">
    <property type="entry name" value="HET"/>
</dbReference>
<dbReference type="AlphaFoldDB" id="A0A2T2NP27"/>
<dbReference type="STRING" id="1448308.A0A2T2NP27"/>
<sequence length="678" mass="77533">MEHIPSIQGSFPLNVPLLDLSPTYGEQPRGFHGFREFPALSGHDIDELGSQGSDTMATLGMLQSWLFFGLLTEAFGGKPSHLKHAEFVTTCDGGEKKITTRALQKYFFYWRARRWHGKRAEVTRHANEVDQCLALASSVIEKFAVQHDYLRNDGLFCGSQVDLILLSIATVGEWVSKARRDTVQFTEANTQNFRPLGWHLPFLNKALEQSGWCIGERKMLMRECNTTCLYYLSTIERSGLGKDHTGCDESGCTALQMRYSEYQPLHVCLHHNRTHCLRQGPRIRQVADILDRGSVPLIRVSSDGKCNLLALDNDDDLEYVAISHVWSDGMGNPKENKLNMCTLQHIQHLVNNLFDPERRPIPFWIDTMCIPPQEHHFTKHKESRKQGIAQMAQIYANASKVLVLDRWLQQVSSKVSLTEIAVRIRHAPWTTRIWMLQEGRLSESLYFQFKDGVVSSAYLDDFVRDQRNLVHVSNLMDSMSNTEVLSNECATWILRAFAYLYEIDPMIKHYGQLGPQQDEAEEELRLHALSILTERAELEPIWNRWGVLIENHGLNKDLGDADEHVHTDIRVQRVDLVSEYGANIMSKIKGQGYQHIVRSGNGLNQDQYPSASLLFDVVRSFKDRTTSRKEDEVICLGILLRIKNMSAVTDIEPLSWRWRVALKATISSHIQCVARRYG</sequence>
<name>A0A2T2NP27_CORCC</name>
<organism evidence="2 3">
    <name type="scientific">Corynespora cassiicola Philippines</name>
    <dbReference type="NCBI Taxonomy" id="1448308"/>
    <lineage>
        <taxon>Eukaryota</taxon>
        <taxon>Fungi</taxon>
        <taxon>Dikarya</taxon>
        <taxon>Ascomycota</taxon>
        <taxon>Pezizomycotina</taxon>
        <taxon>Dothideomycetes</taxon>
        <taxon>Pleosporomycetidae</taxon>
        <taxon>Pleosporales</taxon>
        <taxon>Corynesporascaceae</taxon>
        <taxon>Corynespora</taxon>
    </lineage>
</organism>
<gene>
    <name evidence="2" type="ORF">BS50DRAFT_588165</name>
</gene>